<accession>A0A9P5WX15</accession>
<evidence type="ECO:0000313" key="2">
    <source>
        <dbReference type="EMBL" id="KAF9439845.1"/>
    </source>
</evidence>
<name>A0A9P5WX15_9AGAR</name>
<gene>
    <name evidence="2" type="ORF">P691DRAFT_240099</name>
</gene>
<feature type="compositionally biased region" description="Basic and acidic residues" evidence="1">
    <location>
        <begin position="24"/>
        <end position="35"/>
    </location>
</feature>
<protein>
    <submittedName>
        <fullName evidence="2">Uncharacterized protein</fullName>
    </submittedName>
</protein>
<proteinExistence type="predicted"/>
<feature type="region of interest" description="Disordered" evidence="1">
    <location>
        <begin position="18"/>
        <end position="136"/>
    </location>
</feature>
<evidence type="ECO:0000313" key="3">
    <source>
        <dbReference type="Proteomes" id="UP000807342"/>
    </source>
</evidence>
<sequence>MEYLPAPLLSTHAIDNFRSGFVPERQKVTPEKADGPEVNVENPKRLSSPPTNDTSTNGPKQASQLIKNIDEKGLVALPHSMSKPSTARPFKNPSVRRPSAWSRGPPQSPNSPSHSQLPAPTTTTVQTHSHRPSVLSGVSIKDGVSVYRNSIPAAEQGPCGLFLSTPS</sequence>
<evidence type="ECO:0000256" key="1">
    <source>
        <dbReference type="SAM" id="MobiDB-lite"/>
    </source>
</evidence>
<dbReference type="Proteomes" id="UP000807342">
    <property type="component" value="Unassembled WGS sequence"/>
</dbReference>
<organism evidence="2 3">
    <name type="scientific">Macrolepiota fuliginosa MF-IS2</name>
    <dbReference type="NCBI Taxonomy" id="1400762"/>
    <lineage>
        <taxon>Eukaryota</taxon>
        <taxon>Fungi</taxon>
        <taxon>Dikarya</taxon>
        <taxon>Basidiomycota</taxon>
        <taxon>Agaricomycotina</taxon>
        <taxon>Agaricomycetes</taxon>
        <taxon>Agaricomycetidae</taxon>
        <taxon>Agaricales</taxon>
        <taxon>Agaricineae</taxon>
        <taxon>Agaricaceae</taxon>
        <taxon>Macrolepiota</taxon>
    </lineage>
</organism>
<reference evidence="2" key="1">
    <citation type="submission" date="2020-11" db="EMBL/GenBank/DDBJ databases">
        <authorList>
            <consortium name="DOE Joint Genome Institute"/>
            <person name="Ahrendt S."/>
            <person name="Riley R."/>
            <person name="Andreopoulos W."/>
            <person name="Labutti K."/>
            <person name="Pangilinan J."/>
            <person name="Ruiz-Duenas F.J."/>
            <person name="Barrasa J.M."/>
            <person name="Sanchez-Garcia M."/>
            <person name="Camarero S."/>
            <person name="Miyauchi S."/>
            <person name="Serrano A."/>
            <person name="Linde D."/>
            <person name="Babiker R."/>
            <person name="Drula E."/>
            <person name="Ayuso-Fernandez I."/>
            <person name="Pacheco R."/>
            <person name="Padilla G."/>
            <person name="Ferreira P."/>
            <person name="Barriuso J."/>
            <person name="Kellner H."/>
            <person name="Castanera R."/>
            <person name="Alfaro M."/>
            <person name="Ramirez L."/>
            <person name="Pisabarro A.G."/>
            <person name="Kuo A."/>
            <person name="Tritt A."/>
            <person name="Lipzen A."/>
            <person name="He G."/>
            <person name="Yan M."/>
            <person name="Ng V."/>
            <person name="Cullen D."/>
            <person name="Martin F."/>
            <person name="Rosso M.-N."/>
            <person name="Henrissat B."/>
            <person name="Hibbett D."/>
            <person name="Martinez A.T."/>
            <person name="Grigoriev I.V."/>
        </authorList>
    </citation>
    <scope>NUCLEOTIDE SEQUENCE</scope>
    <source>
        <strain evidence="2">MF-IS2</strain>
    </source>
</reference>
<dbReference type="AlphaFoldDB" id="A0A9P5WX15"/>
<keyword evidence="3" id="KW-1185">Reference proteome</keyword>
<feature type="compositionally biased region" description="Polar residues" evidence="1">
    <location>
        <begin position="48"/>
        <end position="66"/>
    </location>
</feature>
<dbReference type="EMBL" id="MU153265">
    <property type="protein sequence ID" value="KAF9439845.1"/>
    <property type="molecule type" value="Genomic_DNA"/>
</dbReference>
<comment type="caution">
    <text evidence="2">The sequence shown here is derived from an EMBL/GenBank/DDBJ whole genome shotgun (WGS) entry which is preliminary data.</text>
</comment>